<reference evidence="6" key="1">
    <citation type="submission" date="2015-04" db="UniProtKB">
        <authorList>
            <consortium name="EnsemblPlants"/>
        </authorList>
    </citation>
    <scope>IDENTIFICATION</scope>
</reference>
<dbReference type="EnsemblPlants" id="OMERI01G29270.1">
    <property type="protein sequence ID" value="OMERI01G29270.1"/>
    <property type="gene ID" value="OMERI01G29270"/>
</dbReference>
<evidence type="ECO:0000256" key="1">
    <source>
        <dbReference type="ARBA" id="ARBA00006756"/>
    </source>
</evidence>
<evidence type="ECO:0000313" key="6">
    <source>
        <dbReference type="EnsemblPlants" id="OMERI01G29270.1"/>
    </source>
</evidence>
<dbReference type="Gene3D" id="1.20.1280.170">
    <property type="entry name" value="Exocyst complex component Exo70"/>
    <property type="match status" value="2"/>
</dbReference>
<dbReference type="InterPro" id="IPR004140">
    <property type="entry name" value="Exo70"/>
</dbReference>
<dbReference type="GO" id="GO:0005546">
    <property type="term" value="F:phosphatidylinositol-4,5-bisphosphate binding"/>
    <property type="evidence" value="ECO:0007669"/>
    <property type="project" value="InterPro"/>
</dbReference>
<proteinExistence type="inferred from homology"/>
<organism evidence="6">
    <name type="scientific">Oryza meridionalis</name>
    <dbReference type="NCBI Taxonomy" id="40149"/>
    <lineage>
        <taxon>Eukaryota</taxon>
        <taxon>Viridiplantae</taxon>
        <taxon>Streptophyta</taxon>
        <taxon>Embryophyta</taxon>
        <taxon>Tracheophyta</taxon>
        <taxon>Spermatophyta</taxon>
        <taxon>Magnoliopsida</taxon>
        <taxon>Liliopsida</taxon>
        <taxon>Poales</taxon>
        <taxon>Poaceae</taxon>
        <taxon>BOP clade</taxon>
        <taxon>Oryzoideae</taxon>
        <taxon>Oryzeae</taxon>
        <taxon>Oryzinae</taxon>
        <taxon>Oryza</taxon>
    </lineage>
</organism>
<dbReference type="Gramene" id="OMERI01G29270.1">
    <property type="protein sequence ID" value="OMERI01G29270.1"/>
    <property type="gene ID" value="OMERI01G29270"/>
</dbReference>
<dbReference type="Proteomes" id="UP000008021">
    <property type="component" value="Chromosome 1"/>
</dbReference>
<evidence type="ECO:0000256" key="3">
    <source>
        <dbReference type="RuleBase" id="RU365026"/>
    </source>
</evidence>
<name>A0A0E0C878_9ORYZ</name>
<keyword evidence="2 3" id="KW-0813">Transport</keyword>
<keyword evidence="3" id="KW-0268">Exocytosis</keyword>
<feature type="compositionally biased region" description="Basic residues" evidence="4">
    <location>
        <begin position="294"/>
        <end position="307"/>
    </location>
</feature>
<comment type="function">
    <text evidence="3">Component of the exocyst complex.</text>
</comment>
<protein>
    <recommendedName>
        <fullName evidence="3">Exocyst subunit Exo70 family protein</fullName>
    </recommendedName>
</protein>
<dbReference type="GO" id="GO:0000145">
    <property type="term" value="C:exocyst"/>
    <property type="evidence" value="ECO:0007669"/>
    <property type="project" value="InterPro"/>
</dbReference>
<dbReference type="InterPro" id="IPR046364">
    <property type="entry name" value="Exo70_C"/>
</dbReference>
<dbReference type="GO" id="GO:0006887">
    <property type="term" value="P:exocytosis"/>
    <property type="evidence" value="ECO:0007669"/>
    <property type="project" value="UniProtKB-KW"/>
</dbReference>
<evidence type="ECO:0000313" key="7">
    <source>
        <dbReference type="Proteomes" id="UP000008021"/>
    </source>
</evidence>
<evidence type="ECO:0000256" key="4">
    <source>
        <dbReference type="SAM" id="MobiDB-lite"/>
    </source>
</evidence>
<dbReference type="HOGENOM" id="CLU_026956_2_0_1"/>
<dbReference type="AlphaFoldDB" id="A0A0E0C878"/>
<dbReference type="STRING" id="40149.A0A0E0C878"/>
<comment type="similarity">
    <text evidence="1 3">Belongs to the EXO70 family.</text>
</comment>
<accession>A0A0E0C878</accession>
<evidence type="ECO:0000256" key="2">
    <source>
        <dbReference type="ARBA" id="ARBA00022448"/>
    </source>
</evidence>
<dbReference type="PANTHER" id="PTHR12542">
    <property type="entry name" value="EXOCYST COMPLEX PROTEIN EXO70"/>
    <property type="match status" value="1"/>
</dbReference>
<feature type="domain" description="Exocyst complex subunit Exo70 C-terminal" evidence="5">
    <location>
        <begin position="309"/>
        <end position="487"/>
    </location>
</feature>
<dbReference type="PANTHER" id="PTHR12542:SF170">
    <property type="entry name" value="EXOCYST SUBUNIT EXO70 FAMILY PROTEIN"/>
    <property type="match status" value="1"/>
</dbReference>
<keyword evidence="3" id="KW-0653">Protein transport</keyword>
<reference evidence="6" key="2">
    <citation type="submission" date="2018-05" db="EMBL/GenBank/DDBJ databases">
        <title>OmerRS3 (Oryza meridionalis Reference Sequence Version 3).</title>
        <authorList>
            <person name="Zhang J."/>
            <person name="Kudrna D."/>
            <person name="Lee S."/>
            <person name="Talag J."/>
            <person name="Welchert J."/>
            <person name="Wing R.A."/>
        </authorList>
    </citation>
    <scope>NUCLEOTIDE SEQUENCE [LARGE SCALE GENOMIC DNA]</scope>
    <source>
        <strain evidence="6">cv. OR44</strain>
    </source>
</reference>
<sequence length="492" mass="54759">MGLRLAAVPESAAADLSTAANTLPCISYRNSIRSVAAVVSGGGGLLFQSVNSASTWSSSSYASDCSAHPSGVSAAAAAGFRALTAHELREIARRMVADGYAQRMVQAFDDAATVEVLEEVALGRWFFELDVDWVLRIREEKGLRQLEKSAFSSSSSSSLQDLVERWIRALIVMVHCVSELDLAADEPTPSPSLARFGEACIAKMVGFVDAVLAALKLVHAPPAAEKLHALVSMYGHAMDASSLLWSQCRRVLITHQTTQAITFDAMENALFRKATELHVRRHLERHGGDQGARRDRRRRRPDGDRARKRRRRDYLYAMIDDAIGYLRRLIRRKSKLCQGTGLRYIFLLNNSHFVAQQLEPFSNLRWIRCQWGFTDDDGGGGSGGYIDGYFSASWAPVLSCLSSKSGLSPWSNKSSPLRKFELAFHETYKAQKLWKVPSPELRGRLQKTITERVVSGYRQYLLEHPELKRLVSRGNSNTPADLEEMFAELFEG</sequence>
<dbReference type="SUPFAM" id="SSF74788">
    <property type="entry name" value="Cullin repeat-like"/>
    <property type="match status" value="1"/>
</dbReference>
<keyword evidence="7" id="KW-1185">Reference proteome</keyword>
<dbReference type="Pfam" id="PF03081">
    <property type="entry name" value="Exo70_C"/>
    <property type="match status" value="1"/>
</dbReference>
<feature type="region of interest" description="Disordered" evidence="4">
    <location>
        <begin position="282"/>
        <end position="307"/>
    </location>
</feature>
<evidence type="ECO:0000259" key="5">
    <source>
        <dbReference type="Pfam" id="PF03081"/>
    </source>
</evidence>
<dbReference type="GO" id="GO:0015031">
    <property type="term" value="P:protein transport"/>
    <property type="evidence" value="ECO:0007669"/>
    <property type="project" value="UniProtKB-KW"/>
</dbReference>
<dbReference type="InterPro" id="IPR016159">
    <property type="entry name" value="Cullin_repeat-like_dom_sf"/>
</dbReference>